<protein>
    <submittedName>
        <fullName evidence="1">mRNA interferase RelE/StbE</fullName>
    </submittedName>
</protein>
<evidence type="ECO:0000313" key="1">
    <source>
        <dbReference type="EMBL" id="MDP9835654.1"/>
    </source>
</evidence>
<dbReference type="InterPro" id="IPR035093">
    <property type="entry name" value="RelE/ParE_toxin_dom_sf"/>
</dbReference>
<accession>A0ABT9PP57</accession>
<dbReference type="Proteomes" id="UP001241472">
    <property type="component" value="Unassembled WGS sequence"/>
</dbReference>
<dbReference type="RefSeq" id="WP_306830485.1">
    <property type="nucleotide sequence ID" value="NZ_JAUSRF010000001.1"/>
</dbReference>
<keyword evidence="2" id="KW-1185">Reference proteome</keyword>
<dbReference type="Gene3D" id="3.30.2310.20">
    <property type="entry name" value="RelE-like"/>
    <property type="match status" value="1"/>
</dbReference>
<gene>
    <name evidence="1" type="ORF">J2T09_000395</name>
</gene>
<evidence type="ECO:0000313" key="2">
    <source>
        <dbReference type="Proteomes" id="UP001241472"/>
    </source>
</evidence>
<comment type="caution">
    <text evidence="1">The sequence shown here is derived from an EMBL/GenBank/DDBJ whole genome shotgun (WGS) entry which is preliminary data.</text>
</comment>
<proteinExistence type="predicted"/>
<dbReference type="EMBL" id="JAUSRF010000001">
    <property type="protein sequence ID" value="MDP9835654.1"/>
    <property type="molecule type" value="Genomic_DNA"/>
</dbReference>
<name>A0ABT9PP57_9HYPH</name>
<sequence length="94" mass="10447">MVESIIAAGYIDGMKPVQYSHVAQKSLNRMQPKRRAAIRAKVDAFARGERVDLKRLTGSLLVRIRVGTDRVIIDEKTNLVVVVDVGPRGGVYKE</sequence>
<reference evidence="1 2" key="1">
    <citation type="submission" date="2023-07" db="EMBL/GenBank/DDBJ databases">
        <title>Sorghum-associated microbial communities from plants grown in Nebraska, USA.</title>
        <authorList>
            <person name="Schachtman D."/>
        </authorList>
    </citation>
    <scope>NUCLEOTIDE SEQUENCE [LARGE SCALE GENOMIC DNA]</scope>
    <source>
        <strain evidence="1 2">DS1307</strain>
    </source>
</reference>
<organism evidence="1 2">
    <name type="scientific">Neorhizobium huautlense</name>
    <dbReference type="NCBI Taxonomy" id="67774"/>
    <lineage>
        <taxon>Bacteria</taxon>
        <taxon>Pseudomonadati</taxon>
        <taxon>Pseudomonadota</taxon>
        <taxon>Alphaproteobacteria</taxon>
        <taxon>Hyphomicrobiales</taxon>
        <taxon>Rhizobiaceae</taxon>
        <taxon>Rhizobium/Agrobacterium group</taxon>
        <taxon>Neorhizobium</taxon>
    </lineage>
</organism>
<dbReference type="SUPFAM" id="SSF143011">
    <property type="entry name" value="RelE-like"/>
    <property type="match status" value="1"/>
</dbReference>